<comment type="caution">
    <text evidence="3">The sequence shown here is derived from an EMBL/GenBank/DDBJ whole genome shotgun (WGS) entry which is preliminary data.</text>
</comment>
<dbReference type="InterPro" id="IPR019999">
    <property type="entry name" value="Anth_synth_I-like"/>
</dbReference>
<dbReference type="Pfam" id="PF00425">
    <property type="entry name" value="Chorismate_bind"/>
    <property type="match status" value="1"/>
</dbReference>
<organism evidence="3 4">
    <name type="scientific">Streptomyces griseomycini</name>
    <dbReference type="NCBI Taxonomy" id="66895"/>
    <lineage>
        <taxon>Bacteria</taxon>
        <taxon>Bacillati</taxon>
        <taxon>Actinomycetota</taxon>
        <taxon>Actinomycetes</taxon>
        <taxon>Kitasatosporales</taxon>
        <taxon>Streptomycetaceae</taxon>
        <taxon>Streptomyces</taxon>
    </lineage>
</organism>
<feature type="compositionally biased region" description="Basic and acidic residues" evidence="1">
    <location>
        <begin position="17"/>
        <end position="43"/>
    </location>
</feature>
<sequence length="537" mass="59131">MSVRTGTPADELLPQARPREEKPPEPGERTENESRESSAQRIDVRVTTTELPPHAPFDLYALLRQEAGEQDVFLTESPVGPEQDRRPAVVGCGRLAEVRVYAHRIEVDGLPELRTALLAAADAAGMTGDGAPGRRAFRTSAQVWDLLERARVLFRLDTDVSATTYAFGFLAAFSYEAAWHMEELPARAESATPDVTLTLFRDTVWYDRDTGAVQLRRAHGPGFDRVPARVTPALAHRAQASPAVGHPEAPEPRSVRDSVDRATFLGWAEKCLEHIRVGDVYQIQIGHRIDVETDLTPVDVYRRLRGRNPSPYMYLVPRAGSVLIGASPELYLRIEGDRILMRPIAGTTRRGPDAAADERNIARMVASRKERAEHIMLVDLCRNDIGRVSEPGTLPVDRLMSVESFSHVFHLVSTVSGRLRPQAGPWDAVRATFPAGTMSGAPKIRAMEIIDGLEEEPRGAYAGAVGLVDVRGWSELALCIRSVVHDGRTYATQSSAGMVAESDPAAEWAETLAKMAATYWALTGRELHDTQGREERS</sequence>
<evidence type="ECO:0000256" key="1">
    <source>
        <dbReference type="SAM" id="MobiDB-lite"/>
    </source>
</evidence>
<dbReference type="EMBL" id="JACHJI010000011">
    <property type="protein sequence ID" value="MBB4901520.1"/>
    <property type="molecule type" value="Genomic_DNA"/>
</dbReference>
<reference evidence="3 4" key="1">
    <citation type="submission" date="2020-08" db="EMBL/GenBank/DDBJ databases">
        <title>Genomic Encyclopedia of Type Strains, Phase III (KMG-III): the genomes of soil and plant-associated and newly described type strains.</title>
        <authorList>
            <person name="Whitman W."/>
        </authorList>
    </citation>
    <scope>NUCLEOTIDE SEQUENCE [LARGE SCALE GENOMIC DNA]</scope>
    <source>
        <strain evidence="3 4">CECT 3273</strain>
    </source>
</reference>
<dbReference type="Proteomes" id="UP000579523">
    <property type="component" value="Unassembled WGS sequence"/>
</dbReference>
<dbReference type="RefSeq" id="WP_184826120.1">
    <property type="nucleotide sequence ID" value="NZ_BMTI01000014.1"/>
</dbReference>
<keyword evidence="3" id="KW-0456">Lyase</keyword>
<dbReference type="InterPro" id="IPR015890">
    <property type="entry name" value="Chorismate_C"/>
</dbReference>
<dbReference type="PANTHER" id="PTHR11236:SF9">
    <property type="entry name" value="ANTHRANILATE SYNTHASE COMPONENT 1"/>
    <property type="match status" value="1"/>
</dbReference>
<evidence type="ECO:0000313" key="3">
    <source>
        <dbReference type="EMBL" id="MBB4901520.1"/>
    </source>
</evidence>
<dbReference type="PANTHER" id="PTHR11236">
    <property type="entry name" value="AMINOBENZOATE/ANTHRANILATE SYNTHASE"/>
    <property type="match status" value="1"/>
</dbReference>
<gene>
    <name evidence="3" type="ORF">FHS37_005608</name>
</gene>
<proteinExistence type="predicted"/>
<name>A0A7W7PUJ5_9ACTN</name>
<dbReference type="SUPFAM" id="SSF56322">
    <property type="entry name" value="ADC synthase"/>
    <property type="match status" value="1"/>
</dbReference>
<feature type="domain" description="Chorismate-utilising enzyme C-terminal" evidence="2">
    <location>
        <begin position="262"/>
        <end position="514"/>
    </location>
</feature>
<evidence type="ECO:0000259" key="2">
    <source>
        <dbReference type="Pfam" id="PF00425"/>
    </source>
</evidence>
<keyword evidence="4" id="KW-1185">Reference proteome</keyword>
<dbReference type="Gene3D" id="3.60.120.10">
    <property type="entry name" value="Anthranilate synthase"/>
    <property type="match status" value="1"/>
</dbReference>
<feature type="region of interest" description="Disordered" evidence="1">
    <location>
        <begin position="1"/>
        <end position="43"/>
    </location>
</feature>
<dbReference type="AlphaFoldDB" id="A0A7W7PUJ5"/>
<dbReference type="GO" id="GO:0000162">
    <property type="term" value="P:L-tryptophan biosynthetic process"/>
    <property type="evidence" value="ECO:0007669"/>
    <property type="project" value="TreeGrafter"/>
</dbReference>
<dbReference type="PRINTS" id="PR00095">
    <property type="entry name" value="ANTSNTHASEI"/>
</dbReference>
<accession>A0A7W7PUJ5</accession>
<dbReference type="InterPro" id="IPR005801">
    <property type="entry name" value="ADC_synthase"/>
</dbReference>
<protein>
    <submittedName>
        <fullName evidence="3">Anthranilate synthase component 1</fullName>
        <ecNumber evidence="3">4.1.3.27</ecNumber>
    </submittedName>
</protein>
<dbReference type="EC" id="4.1.3.27" evidence="3"/>
<evidence type="ECO:0000313" key="4">
    <source>
        <dbReference type="Proteomes" id="UP000579523"/>
    </source>
</evidence>
<dbReference type="GO" id="GO:0004049">
    <property type="term" value="F:anthranilate synthase activity"/>
    <property type="evidence" value="ECO:0007669"/>
    <property type="project" value="UniProtKB-EC"/>
</dbReference>